<dbReference type="eggNOG" id="COG1526">
    <property type="taxonomic scope" value="Bacteria"/>
</dbReference>
<dbReference type="Gene3D" id="3.40.140.10">
    <property type="entry name" value="Cytidine Deaminase, domain 2"/>
    <property type="match status" value="1"/>
</dbReference>
<dbReference type="OrthoDB" id="9782042at2"/>
<dbReference type="PIRSF" id="PIRSF015626">
    <property type="entry name" value="FdhD"/>
    <property type="match status" value="1"/>
</dbReference>
<comment type="function">
    <text evidence="3">Required for formate dehydrogenase (FDH) activity. Acts as a sulfur carrier protein that transfers sulfur from IscS to the molybdenum cofactor prior to its insertion into FDH.</text>
</comment>
<evidence type="ECO:0000256" key="3">
    <source>
        <dbReference type="HAMAP-Rule" id="MF_00187"/>
    </source>
</evidence>
<keyword evidence="5" id="KW-1185">Reference proteome</keyword>
<evidence type="ECO:0000313" key="5">
    <source>
        <dbReference type="Proteomes" id="UP000019151"/>
    </source>
</evidence>
<geneLocation type="plasmid" evidence="4 5">
    <name>2</name>
</geneLocation>
<dbReference type="PATRIC" id="fig|861299.3.peg.5621"/>
<dbReference type="NCBIfam" id="TIGR00129">
    <property type="entry name" value="fdhD_narQ"/>
    <property type="match status" value="1"/>
</dbReference>
<keyword evidence="2 3" id="KW-0501">Molybdenum cofactor biosynthesis</keyword>
<dbReference type="GO" id="GO:0005737">
    <property type="term" value="C:cytoplasm"/>
    <property type="evidence" value="ECO:0007669"/>
    <property type="project" value="UniProtKB-SubCell"/>
</dbReference>
<dbReference type="PANTHER" id="PTHR30592:SF1">
    <property type="entry name" value="SULFUR CARRIER PROTEIN FDHD"/>
    <property type="match status" value="1"/>
</dbReference>
<protein>
    <recommendedName>
        <fullName evidence="3">Sulfur carrier protein FdhD</fullName>
    </recommendedName>
</protein>
<dbReference type="Gene3D" id="3.10.20.10">
    <property type="match status" value="1"/>
</dbReference>
<dbReference type="GO" id="GO:0006777">
    <property type="term" value="P:Mo-molybdopterin cofactor biosynthetic process"/>
    <property type="evidence" value="ECO:0007669"/>
    <property type="project" value="UniProtKB-UniRule"/>
</dbReference>
<dbReference type="RefSeq" id="WP_025414428.1">
    <property type="nucleotide sequence ID" value="NZ_CP007130.1"/>
</dbReference>
<feature type="active site" description="Cysteine persulfide intermediate" evidence="3">
    <location>
        <position position="122"/>
    </location>
</feature>
<gene>
    <name evidence="3" type="primary">fdhD</name>
    <name evidence="4" type="ORF">J421_5586</name>
</gene>
<dbReference type="KEGG" id="gba:J421_5586"/>
<dbReference type="EMBL" id="CP007130">
    <property type="protein sequence ID" value="AHG93121.1"/>
    <property type="molecule type" value="Genomic_DNA"/>
</dbReference>
<dbReference type="InterPro" id="IPR016193">
    <property type="entry name" value="Cytidine_deaminase-like"/>
</dbReference>
<dbReference type="NCBIfam" id="NF001943">
    <property type="entry name" value="PRK00724.1-2"/>
    <property type="match status" value="1"/>
</dbReference>
<keyword evidence="4" id="KW-0614">Plasmid</keyword>
<accession>W0RQY3</accession>
<dbReference type="PANTHER" id="PTHR30592">
    <property type="entry name" value="FORMATE DEHYDROGENASE"/>
    <property type="match status" value="1"/>
</dbReference>
<comment type="subcellular location">
    <subcellularLocation>
        <location evidence="3">Cytoplasm</location>
    </subcellularLocation>
</comment>
<sequence>MRQERVIEVPIDRVRGDERREELDVLAVEEPLEIRVQLGRHAAGPPRTLSVTMRTPGGDLEDAELAVGFLVGEGVVRGRAEVLDVRRCGPVSRPVPNAIRVTLGGAPDLSRLDRHVVTTSACGVCGKTSIDALRPIPTWPLAAGEPGVDAAVVHRLPAALRDAQAVFARTGGLHAAALFAADGTLLTLREDVGRHNAVDKVVGAELLAGRLPARDRVLLVSGRASFELVLKAVMAGVPVLAAVGAPSSLAVSLASESGLTLLGFVRDGRFNVYAGAGRVRGAVVGSSAMSLP</sequence>
<proteinExistence type="inferred from homology"/>
<dbReference type="AlphaFoldDB" id="W0RQY3"/>
<feature type="binding site" evidence="3">
    <location>
        <begin position="264"/>
        <end position="269"/>
    </location>
    <ligand>
        <name>Mo-bis(molybdopterin guanine dinucleotide)</name>
        <dbReference type="ChEBI" id="CHEBI:60539"/>
    </ligand>
</feature>
<dbReference type="SUPFAM" id="SSF53927">
    <property type="entry name" value="Cytidine deaminase-like"/>
    <property type="match status" value="1"/>
</dbReference>
<evidence type="ECO:0000313" key="4">
    <source>
        <dbReference type="EMBL" id="AHG93121.1"/>
    </source>
</evidence>
<dbReference type="GO" id="GO:0016783">
    <property type="term" value="F:sulfurtransferase activity"/>
    <property type="evidence" value="ECO:0007669"/>
    <property type="project" value="InterPro"/>
</dbReference>
<dbReference type="HOGENOM" id="CLU_056887_3_0_0"/>
<dbReference type="GO" id="GO:0097163">
    <property type="term" value="F:sulfur carrier activity"/>
    <property type="evidence" value="ECO:0007669"/>
    <property type="project" value="UniProtKB-UniRule"/>
</dbReference>
<reference evidence="4 5" key="1">
    <citation type="journal article" date="2014" name="Genome Announc.">
        <title>Genome Sequence and Methylome of Soil Bacterium Gemmatirosa kalamazoonensis KBS708T, a Member of the Rarely Cultivated Gemmatimonadetes Phylum.</title>
        <authorList>
            <person name="Debruyn J.M."/>
            <person name="Radosevich M."/>
            <person name="Wommack K.E."/>
            <person name="Polson S.W."/>
            <person name="Hauser L.J."/>
            <person name="Fawaz M.N."/>
            <person name="Korlach J."/>
            <person name="Tsai Y.C."/>
        </authorList>
    </citation>
    <scope>NUCLEOTIDE SEQUENCE [LARGE SCALE GENOMIC DNA]</scope>
    <source>
        <strain evidence="4 5">KBS708</strain>
        <plasmid evidence="5">Plasmid 2</plasmid>
    </source>
</reference>
<dbReference type="Pfam" id="PF02634">
    <property type="entry name" value="FdhD-NarQ"/>
    <property type="match status" value="1"/>
</dbReference>
<name>W0RQY3_9BACT</name>
<organism evidence="4 5">
    <name type="scientific">Gemmatirosa kalamazoonensis</name>
    <dbReference type="NCBI Taxonomy" id="861299"/>
    <lineage>
        <taxon>Bacteria</taxon>
        <taxon>Pseudomonadati</taxon>
        <taxon>Gemmatimonadota</taxon>
        <taxon>Gemmatimonadia</taxon>
        <taxon>Gemmatimonadales</taxon>
        <taxon>Gemmatimonadaceae</taxon>
        <taxon>Gemmatirosa</taxon>
    </lineage>
</organism>
<dbReference type="HAMAP" id="MF_00187">
    <property type="entry name" value="FdhD"/>
    <property type="match status" value="1"/>
</dbReference>
<comment type="similarity">
    <text evidence="3">Belongs to the FdhD family.</text>
</comment>
<evidence type="ECO:0000256" key="1">
    <source>
        <dbReference type="ARBA" id="ARBA00022490"/>
    </source>
</evidence>
<evidence type="ECO:0000256" key="2">
    <source>
        <dbReference type="ARBA" id="ARBA00023150"/>
    </source>
</evidence>
<dbReference type="InParanoid" id="W0RQY3"/>
<dbReference type="FunCoup" id="W0RQY3">
    <property type="interactions" value="115"/>
</dbReference>
<dbReference type="InterPro" id="IPR003786">
    <property type="entry name" value="FdhD"/>
</dbReference>
<dbReference type="Proteomes" id="UP000019151">
    <property type="component" value="Plasmid 2"/>
</dbReference>
<keyword evidence="1 3" id="KW-0963">Cytoplasm</keyword>